<feature type="transmembrane region" description="Helical" evidence="2">
    <location>
        <begin position="43"/>
        <end position="62"/>
    </location>
</feature>
<keyword evidence="4" id="KW-1185">Reference proteome</keyword>
<dbReference type="RefSeq" id="WP_038083917.1">
    <property type="nucleotide sequence ID" value="NZ_JMIR01000002.1"/>
</dbReference>
<proteinExistence type="predicted"/>
<dbReference type="Proteomes" id="UP000027931">
    <property type="component" value="Unassembled WGS sequence"/>
</dbReference>
<keyword evidence="2" id="KW-0812">Transmembrane</keyword>
<keyword evidence="2" id="KW-0472">Membrane</keyword>
<evidence type="ECO:0000256" key="2">
    <source>
        <dbReference type="SAM" id="Phobius"/>
    </source>
</evidence>
<evidence type="ECO:0000313" key="3">
    <source>
        <dbReference type="EMBL" id="KEO84808.1"/>
    </source>
</evidence>
<gene>
    <name evidence="3" type="ORF">EL26_02010</name>
</gene>
<dbReference type="STRING" id="1157490.EL26_02010"/>
<sequence>MSATARSRWWEWGNSLWMLWTLVPYLYSVAFLYIGVRTRQVKWLVSGLVYALPLADLLSWFTLSGGHWAYSLLAATGFGVCSILHALLVRREYLVRLSVLQERQTWDHHDLRNELEIRHGVNVRARQVAEENRKNAPKTVRGATNRVK</sequence>
<keyword evidence="2" id="KW-1133">Transmembrane helix</keyword>
<comment type="caution">
    <text evidence="3">The sequence shown here is derived from an EMBL/GenBank/DDBJ whole genome shotgun (WGS) entry which is preliminary data.</text>
</comment>
<reference evidence="3 4" key="1">
    <citation type="journal article" date="2013" name="Int. J. Syst. Evol. Microbiol.">
        <title>Tumebacillus flagellatus sp. nov., an alpha-amylase/pullulanase-producing bacterium isolated from cassava wastewater.</title>
        <authorList>
            <person name="Wang Q."/>
            <person name="Xie N."/>
            <person name="Qin Y."/>
            <person name="Shen N."/>
            <person name="Zhu J."/>
            <person name="Mi H."/>
            <person name="Huang R."/>
        </authorList>
    </citation>
    <scope>NUCLEOTIDE SEQUENCE [LARGE SCALE GENOMIC DNA]</scope>
    <source>
        <strain evidence="3 4">GST4</strain>
    </source>
</reference>
<dbReference type="eggNOG" id="COG1555">
    <property type="taxonomic scope" value="Bacteria"/>
</dbReference>
<dbReference type="AlphaFoldDB" id="A0A074LXG4"/>
<accession>A0A074LXG4</accession>
<dbReference type="OrthoDB" id="1929550at2"/>
<name>A0A074LXG4_9BACL</name>
<feature type="transmembrane region" description="Helical" evidence="2">
    <location>
        <begin position="17"/>
        <end position="36"/>
    </location>
</feature>
<feature type="transmembrane region" description="Helical" evidence="2">
    <location>
        <begin position="68"/>
        <end position="88"/>
    </location>
</feature>
<organism evidence="3 4">
    <name type="scientific">Tumebacillus flagellatus</name>
    <dbReference type="NCBI Taxonomy" id="1157490"/>
    <lineage>
        <taxon>Bacteria</taxon>
        <taxon>Bacillati</taxon>
        <taxon>Bacillota</taxon>
        <taxon>Bacilli</taxon>
        <taxon>Bacillales</taxon>
        <taxon>Alicyclobacillaceae</taxon>
        <taxon>Tumebacillus</taxon>
    </lineage>
</organism>
<feature type="region of interest" description="Disordered" evidence="1">
    <location>
        <begin position="128"/>
        <end position="148"/>
    </location>
</feature>
<protein>
    <submittedName>
        <fullName evidence="3">Uncharacterized protein</fullName>
    </submittedName>
</protein>
<evidence type="ECO:0000256" key="1">
    <source>
        <dbReference type="SAM" id="MobiDB-lite"/>
    </source>
</evidence>
<evidence type="ECO:0000313" key="4">
    <source>
        <dbReference type="Proteomes" id="UP000027931"/>
    </source>
</evidence>
<dbReference type="EMBL" id="JMIR01000002">
    <property type="protein sequence ID" value="KEO84808.1"/>
    <property type="molecule type" value="Genomic_DNA"/>
</dbReference>